<evidence type="ECO:0000313" key="4">
    <source>
        <dbReference type="EMBL" id="KAA2234745.1"/>
    </source>
</evidence>
<feature type="modified residue" description="4-aspartylphosphate" evidence="2">
    <location>
        <position position="49"/>
    </location>
</feature>
<dbReference type="SMART" id="SM00448">
    <property type="entry name" value="REC"/>
    <property type="match status" value="1"/>
</dbReference>
<protein>
    <submittedName>
        <fullName evidence="4">Response regulator</fullName>
    </submittedName>
</protein>
<dbReference type="InterPro" id="IPR050595">
    <property type="entry name" value="Bact_response_regulator"/>
</dbReference>
<dbReference type="Pfam" id="PF00072">
    <property type="entry name" value="Response_reg"/>
    <property type="match status" value="1"/>
</dbReference>
<dbReference type="Proteomes" id="UP000323142">
    <property type="component" value="Unassembled WGS sequence"/>
</dbReference>
<gene>
    <name evidence="4" type="ORF">F0L46_23025</name>
</gene>
<evidence type="ECO:0000256" key="2">
    <source>
        <dbReference type="PROSITE-ProRule" id="PRU00169"/>
    </source>
</evidence>
<dbReference type="InterPro" id="IPR011006">
    <property type="entry name" value="CheY-like_superfamily"/>
</dbReference>
<evidence type="ECO:0000256" key="1">
    <source>
        <dbReference type="ARBA" id="ARBA00022553"/>
    </source>
</evidence>
<reference evidence="4 5" key="2">
    <citation type="submission" date="2019-09" db="EMBL/GenBank/DDBJ databases">
        <authorList>
            <person name="Jin C."/>
        </authorList>
    </citation>
    <scope>NUCLEOTIDE SEQUENCE [LARGE SCALE GENOMIC DNA]</scope>
    <source>
        <strain evidence="4 5">BN140002</strain>
    </source>
</reference>
<dbReference type="Gene3D" id="3.40.50.2300">
    <property type="match status" value="1"/>
</dbReference>
<organism evidence="4 5">
    <name type="scientific">Salinarimonas soli</name>
    <dbReference type="NCBI Taxonomy" id="1638099"/>
    <lineage>
        <taxon>Bacteria</taxon>
        <taxon>Pseudomonadati</taxon>
        <taxon>Pseudomonadota</taxon>
        <taxon>Alphaproteobacteria</taxon>
        <taxon>Hyphomicrobiales</taxon>
        <taxon>Salinarimonadaceae</taxon>
        <taxon>Salinarimonas</taxon>
    </lineage>
</organism>
<dbReference type="GO" id="GO:0000160">
    <property type="term" value="P:phosphorelay signal transduction system"/>
    <property type="evidence" value="ECO:0007669"/>
    <property type="project" value="InterPro"/>
</dbReference>
<dbReference type="RefSeq" id="WP_149821958.1">
    <property type="nucleotide sequence ID" value="NZ_VUOA01000044.1"/>
</dbReference>
<sequence length="114" mass="12640">MNILVVEDEPLVRLTIVDALLDAGFTVIEATTAEEALKHCDHVDALFTDIRLPGDLTGWDIAERCREAHPNIPVIYATGFSHVPHRNVPGSVFFPKPYRADHVIQAIRELTTGV</sequence>
<name>A0A5B2V844_9HYPH</name>
<accession>A0A5B2V844</accession>
<dbReference type="SUPFAM" id="SSF52172">
    <property type="entry name" value="CheY-like"/>
    <property type="match status" value="1"/>
</dbReference>
<reference evidence="4 5" key="1">
    <citation type="submission" date="2019-09" db="EMBL/GenBank/DDBJ databases">
        <title>Salinarimonas rosea gen. nov., sp. nov., a new member of the a-2 subgroup of the Proteobacteria.</title>
        <authorList>
            <person name="Liu J."/>
        </authorList>
    </citation>
    <scope>NUCLEOTIDE SEQUENCE [LARGE SCALE GENOMIC DNA]</scope>
    <source>
        <strain evidence="4 5">BN140002</strain>
    </source>
</reference>
<proteinExistence type="predicted"/>
<keyword evidence="5" id="KW-1185">Reference proteome</keyword>
<dbReference type="PANTHER" id="PTHR44591:SF21">
    <property type="entry name" value="TWO-COMPONENT RESPONSE REGULATOR"/>
    <property type="match status" value="1"/>
</dbReference>
<keyword evidence="1 2" id="KW-0597">Phosphoprotein</keyword>
<dbReference type="InterPro" id="IPR001789">
    <property type="entry name" value="Sig_transdc_resp-reg_receiver"/>
</dbReference>
<dbReference type="OrthoDB" id="7210814at2"/>
<comment type="caution">
    <text evidence="4">The sequence shown here is derived from an EMBL/GenBank/DDBJ whole genome shotgun (WGS) entry which is preliminary data.</text>
</comment>
<dbReference type="EMBL" id="VUOA01000044">
    <property type="protein sequence ID" value="KAA2234745.1"/>
    <property type="molecule type" value="Genomic_DNA"/>
</dbReference>
<evidence type="ECO:0000313" key="5">
    <source>
        <dbReference type="Proteomes" id="UP000323142"/>
    </source>
</evidence>
<dbReference type="PROSITE" id="PS50110">
    <property type="entry name" value="RESPONSE_REGULATORY"/>
    <property type="match status" value="1"/>
</dbReference>
<evidence type="ECO:0000259" key="3">
    <source>
        <dbReference type="PROSITE" id="PS50110"/>
    </source>
</evidence>
<dbReference type="AlphaFoldDB" id="A0A5B2V844"/>
<dbReference type="PANTHER" id="PTHR44591">
    <property type="entry name" value="STRESS RESPONSE REGULATOR PROTEIN 1"/>
    <property type="match status" value="1"/>
</dbReference>
<feature type="domain" description="Response regulatory" evidence="3">
    <location>
        <begin position="2"/>
        <end position="111"/>
    </location>
</feature>